<evidence type="ECO:0000256" key="2">
    <source>
        <dbReference type="PROSITE-ProRule" id="PRU00283"/>
    </source>
</evidence>
<dbReference type="GO" id="GO:0016787">
    <property type="term" value="F:hydrolase activity"/>
    <property type="evidence" value="ECO:0007669"/>
    <property type="project" value="UniProtKB-KW"/>
</dbReference>
<evidence type="ECO:0000313" key="4">
    <source>
        <dbReference type="EMBL" id="GJT01955.1"/>
    </source>
</evidence>
<proteinExistence type="inferred from homology"/>
<dbReference type="EMBL" id="BQNB010012310">
    <property type="protein sequence ID" value="GJT01955.1"/>
    <property type="molecule type" value="Genomic_DNA"/>
</dbReference>
<organism evidence="4 5">
    <name type="scientific">Tanacetum coccineum</name>
    <dbReference type="NCBI Taxonomy" id="301880"/>
    <lineage>
        <taxon>Eukaryota</taxon>
        <taxon>Viridiplantae</taxon>
        <taxon>Streptophyta</taxon>
        <taxon>Embryophyta</taxon>
        <taxon>Tracheophyta</taxon>
        <taxon>Spermatophyta</taxon>
        <taxon>Magnoliopsida</taxon>
        <taxon>eudicotyledons</taxon>
        <taxon>Gunneridae</taxon>
        <taxon>Pentapetalae</taxon>
        <taxon>asterids</taxon>
        <taxon>campanulids</taxon>
        <taxon>Asterales</taxon>
        <taxon>Asteraceae</taxon>
        <taxon>Asteroideae</taxon>
        <taxon>Anthemideae</taxon>
        <taxon>Anthemidinae</taxon>
        <taxon>Tanacetum</taxon>
    </lineage>
</organism>
<dbReference type="SUPFAM" id="SSF52540">
    <property type="entry name" value="P-loop containing nucleoside triphosphate hydrolases"/>
    <property type="match status" value="1"/>
</dbReference>
<feature type="domain" description="Kinesin motor" evidence="3">
    <location>
        <begin position="1"/>
        <end position="102"/>
    </location>
</feature>
<dbReference type="Gene3D" id="3.40.850.10">
    <property type="entry name" value="Kinesin motor domain"/>
    <property type="match status" value="1"/>
</dbReference>
<evidence type="ECO:0000256" key="1">
    <source>
        <dbReference type="ARBA" id="ARBA00023175"/>
    </source>
</evidence>
<comment type="caution">
    <text evidence="2">Lacks conserved residue(s) required for the propagation of feature annotation.</text>
</comment>
<evidence type="ECO:0000259" key="3">
    <source>
        <dbReference type="PROSITE" id="PS50067"/>
    </source>
</evidence>
<evidence type="ECO:0000313" key="5">
    <source>
        <dbReference type="Proteomes" id="UP001151760"/>
    </source>
</evidence>
<dbReference type="PANTHER" id="PTHR47972">
    <property type="entry name" value="KINESIN-LIKE PROTEIN KLP-3"/>
    <property type="match status" value="1"/>
</dbReference>
<gene>
    <name evidence="4" type="ORF">Tco_0823124</name>
</gene>
<keyword evidence="1" id="KW-0505">Motor protein</keyword>
<keyword evidence="4" id="KW-0378">Hydrolase</keyword>
<comment type="similarity">
    <text evidence="2">Belongs to the TRAFAC class myosin-kinesin ATPase superfamily. Kinesin family.</text>
</comment>
<dbReference type="Proteomes" id="UP001151760">
    <property type="component" value="Unassembled WGS sequence"/>
</dbReference>
<sequence length="102" mass="11675">MEGTAENRGVNYRTLEELFRVSKRKSDTMRYELSVSILEIYNEEIRDLLDNKAKQPANKLKVEELEVPGLTEVRVLETGDVWKLLESGREYVARSVGSTANV</sequence>
<dbReference type="InterPro" id="IPR027640">
    <property type="entry name" value="Kinesin-like_fam"/>
</dbReference>
<accession>A0ABQ5AH02</accession>
<comment type="caution">
    <text evidence="4">The sequence shown here is derived from an EMBL/GenBank/DDBJ whole genome shotgun (WGS) entry which is preliminary data.</text>
</comment>
<reference evidence="4" key="2">
    <citation type="submission" date="2022-01" db="EMBL/GenBank/DDBJ databases">
        <authorList>
            <person name="Yamashiro T."/>
            <person name="Shiraishi A."/>
            <person name="Satake H."/>
            <person name="Nakayama K."/>
        </authorList>
    </citation>
    <scope>NUCLEOTIDE SEQUENCE</scope>
</reference>
<reference evidence="4" key="1">
    <citation type="journal article" date="2022" name="Int. J. Mol. Sci.">
        <title>Draft Genome of Tanacetum Coccineum: Genomic Comparison of Closely Related Tanacetum-Family Plants.</title>
        <authorList>
            <person name="Yamashiro T."/>
            <person name="Shiraishi A."/>
            <person name="Nakayama K."/>
            <person name="Satake H."/>
        </authorList>
    </citation>
    <scope>NUCLEOTIDE SEQUENCE</scope>
</reference>
<dbReference type="InterPro" id="IPR036961">
    <property type="entry name" value="Kinesin_motor_dom_sf"/>
</dbReference>
<protein>
    <submittedName>
        <fullName evidence="4">P-loop containing nucleoside triphosphate hydrolase superfamily protein</fullName>
    </submittedName>
</protein>
<dbReference type="Pfam" id="PF00225">
    <property type="entry name" value="Kinesin"/>
    <property type="match status" value="1"/>
</dbReference>
<keyword evidence="5" id="KW-1185">Reference proteome</keyword>
<dbReference type="PANTHER" id="PTHR47972:SF2">
    <property type="entry name" value="KINESIN-LIKE PROTEIN KIN-14S"/>
    <property type="match status" value="1"/>
</dbReference>
<dbReference type="InterPro" id="IPR001752">
    <property type="entry name" value="Kinesin_motor_dom"/>
</dbReference>
<dbReference type="InterPro" id="IPR027417">
    <property type="entry name" value="P-loop_NTPase"/>
</dbReference>
<name>A0ABQ5AH02_9ASTR</name>
<dbReference type="PROSITE" id="PS50067">
    <property type="entry name" value="KINESIN_MOTOR_2"/>
    <property type="match status" value="1"/>
</dbReference>